<dbReference type="EMBL" id="CAVNYO010000009">
    <property type="protein sequence ID" value="CAK5262111.1"/>
    <property type="molecule type" value="Genomic_DNA"/>
</dbReference>
<proteinExistence type="predicted"/>
<reference evidence="1" key="1">
    <citation type="submission" date="2023-11" db="EMBL/GenBank/DDBJ databases">
        <authorList>
            <person name="De Vega J J."/>
            <person name="De Vega J J."/>
        </authorList>
    </citation>
    <scope>NUCLEOTIDE SEQUENCE</scope>
</reference>
<gene>
    <name evidence="1" type="ORF">MYCIT1_LOCUS584</name>
</gene>
<protein>
    <submittedName>
        <fullName evidence="1">Uncharacterized protein</fullName>
    </submittedName>
</protein>
<dbReference type="Proteomes" id="UP001295794">
    <property type="component" value="Unassembled WGS sequence"/>
</dbReference>
<feature type="non-terminal residue" evidence="1">
    <location>
        <position position="1"/>
    </location>
</feature>
<dbReference type="AlphaFoldDB" id="A0AAD2GRE6"/>
<organism evidence="1 2">
    <name type="scientific">Mycena citricolor</name>
    <dbReference type="NCBI Taxonomy" id="2018698"/>
    <lineage>
        <taxon>Eukaryota</taxon>
        <taxon>Fungi</taxon>
        <taxon>Dikarya</taxon>
        <taxon>Basidiomycota</taxon>
        <taxon>Agaricomycotina</taxon>
        <taxon>Agaricomycetes</taxon>
        <taxon>Agaricomycetidae</taxon>
        <taxon>Agaricales</taxon>
        <taxon>Marasmiineae</taxon>
        <taxon>Mycenaceae</taxon>
        <taxon>Mycena</taxon>
    </lineage>
</organism>
<evidence type="ECO:0000313" key="1">
    <source>
        <dbReference type="EMBL" id="CAK5262111.1"/>
    </source>
</evidence>
<evidence type="ECO:0000313" key="2">
    <source>
        <dbReference type="Proteomes" id="UP001295794"/>
    </source>
</evidence>
<comment type="caution">
    <text evidence="1">The sequence shown here is derived from an EMBL/GenBank/DDBJ whole genome shotgun (WGS) entry which is preliminary data.</text>
</comment>
<name>A0AAD2GRE6_9AGAR</name>
<keyword evidence="2" id="KW-1185">Reference proteome</keyword>
<accession>A0AAD2GRE6</accession>
<sequence>LKAQRSLETKSIELLPEKRKRTIVPPSGYHTAEFRGEQLDALTQYMLFRPGSAFRSLRSTIRLLVHLLHTHTVIDRLEVPLGRLRGDRVQLDCRGLRDR</sequence>